<name>A0A1M6UXD7_9BRAD</name>
<comment type="cofactor">
    <cofactor evidence="1">
        <name>Zn(2+)</name>
        <dbReference type="ChEBI" id="CHEBI:29105"/>
    </cofactor>
</comment>
<dbReference type="RefSeq" id="WP_079540758.1">
    <property type="nucleotide sequence ID" value="NZ_LT670844.1"/>
</dbReference>
<dbReference type="AlphaFoldDB" id="A0A1M6UXD7"/>
<dbReference type="InterPro" id="IPR036291">
    <property type="entry name" value="NAD(P)-bd_dom_sf"/>
</dbReference>
<evidence type="ECO:0000256" key="5">
    <source>
        <dbReference type="ARBA" id="ARBA00023002"/>
    </source>
</evidence>
<keyword evidence="4" id="KW-0862">Zinc</keyword>
<gene>
    <name evidence="8" type="ORF">SAMN05444159_4064</name>
</gene>
<evidence type="ECO:0000259" key="6">
    <source>
        <dbReference type="Pfam" id="PF00107"/>
    </source>
</evidence>
<dbReference type="PANTHER" id="PTHR43350">
    <property type="entry name" value="NAD-DEPENDENT ALCOHOL DEHYDROGENASE"/>
    <property type="match status" value="1"/>
</dbReference>
<dbReference type="InterPro" id="IPR013149">
    <property type="entry name" value="ADH-like_C"/>
</dbReference>
<evidence type="ECO:0000256" key="2">
    <source>
        <dbReference type="ARBA" id="ARBA00008072"/>
    </source>
</evidence>
<dbReference type="OrthoDB" id="9787435at2"/>
<evidence type="ECO:0000259" key="7">
    <source>
        <dbReference type="Pfam" id="PF08240"/>
    </source>
</evidence>
<dbReference type="SUPFAM" id="SSF51735">
    <property type="entry name" value="NAD(P)-binding Rossmann-fold domains"/>
    <property type="match status" value="1"/>
</dbReference>
<dbReference type="Pfam" id="PF00107">
    <property type="entry name" value="ADH_zinc_N"/>
    <property type="match status" value="1"/>
</dbReference>
<dbReference type="Gene3D" id="3.40.50.720">
    <property type="entry name" value="NAD(P)-binding Rossmann-like Domain"/>
    <property type="match status" value="1"/>
</dbReference>
<organism evidence="8 9">
    <name type="scientific">Bradyrhizobium lablabi</name>
    <dbReference type="NCBI Taxonomy" id="722472"/>
    <lineage>
        <taxon>Bacteria</taxon>
        <taxon>Pseudomonadati</taxon>
        <taxon>Pseudomonadota</taxon>
        <taxon>Alphaproteobacteria</taxon>
        <taxon>Hyphomicrobiales</taxon>
        <taxon>Nitrobacteraceae</taxon>
        <taxon>Bradyrhizobium</taxon>
    </lineage>
</organism>
<protein>
    <submittedName>
        <fullName evidence="8">Alcohol dehydrogenase</fullName>
    </submittedName>
</protein>
<keyword evidence="3" id="KW-0479">Metal-binding</keyword>
<keyword evidence="5" id="KW-0560">Oxidoreductase</keyword>
<dbReference type="EMBL" id="LT670844">
    <property type="protein sequence ID" value="SHK73909.1"/>
    <property type="molecule type" value="Genomic_DNA"/>
</dbReference>
<dbReference type="SUPFAM" id="SSF50129">
    <property type="entry name" value="GroES-like"/>
    <property type="match status" value="1"/>
</dbReference>
<dbReference type="GO" id="GO:0016491">
    <property type="term" value="F:oxidoreductase activity"/>
    <property type="evidence" value="ECO:0007669"/>
    <property type="project" value="UniProtKB-KW"/>
</dbReference>
<proteinExistence type="inferred from homology"/>
<dbReference type="Pfam" id="PF08240">
    <property type="entry name" value="ADH_N"/>
    <property type="match status" value="1"/>
</dbReference>
<feature type="domain" description="Alcohol dehydrogenase-like C-terminal" evidence="6">
    <location>
        <begin position="189"/>
        <end position="317"/>
    </location>
</feature>
<dbReference type="PANTHER" id="PTHR43350:SF17">
    <property type="entry name" value="NAD-DEPENDENT ALCOHOL DEHYDROGENASE"/>
    <property type="match status" value="1"/>
</dbReference>
<dbReference type="InterPro" id="IPR013154">
    <property type="entry name" value="ADH-like_N"/>
</dbReference>
<evidence type="ECO:0000313" key="8">
    <source>
        <dbReference type="EMBL" id="SHK73909.1"/>
    </source>
</evidence>
<sequence length="360" mass="37653">MANTHKAWRLHAHNDLRFDEVETPKPAPDGVVVRIEAGMVLSYTGKVLSGSVPYSLPPMPFVPGTNAIARVIAAGDNVSHVRGGDRVFLSPHLRGDVPDSEPPQILIGLTAMATTPAALALQARWRDGVFAEIAHWPAACVTPLVGLDDRPATELIGLTKLIVPFGGLQRSGLRGGDTILINGATGYFGSGAVMLAVAMGAARVVAVGRKQAALEALRDAFGPRVIPAVVSGDAAKDVAIIRHAAGGGADVGLDLLGNAKTTSTTLSSLRSLKRGGRLVLMGSAEVPLELSFREMLANDWEVVGQFMYDRTAPGQLAALAAEGLLDLRKIIVTTFKLADFKQAVDAAALMQGLDLTAVVP</sequence>
<dbReference type="GO" id="GO:0046872">
    <property type="term" value="F:metal ion binding"/>
    <property type="evidence" value="ECO:0007669"/>
    <property type="project" value="UniProtKB-KW"/>
</dbReference>
<dbReference type="Proteomes" id="UP000189935">
    <property type="component" value="Chromosome I"/>
</dbReference>
<evidence type="ECO:0000256" key="4">
    <source>
        <dbReference type="ARBA" id="ARBA00022833"/>
    </source>
</evidence>
<evidence type="ECO:0000256" key="1">
    <source>
        <dbReference type="ARBA" id="ARBA00001947"/>
    </source>
</evidence>
<accession>A0A1M6UXD7</accession>
<evidence type="ECO:0000313" key="9">
    <source>
        <dbReference type="Proteomes" id="UP000189935"/>
    </source>
</evidence>
<comment type="similarity">
    <text evidence="2">Belongs to the zinc-containing alcohol dehydrogenase family.</text>
</comment>
<feature type="domain" description="Alcohol dehydrogenase-like N-terminal" evidence="7">
    <location>
        <begin position="28"/>
        <end position="144"/>
    </location>
</feature>
<reference evidence="8 9" key="1">
    <citation type="submission" date="2016-11" db="EMBL/GenBank/DDBJ databases">
        <authorList>
            <person name="Jaros S."/>
            <person name="Januszkiewicz K."/>
            <person name="Wedrychowicz H."/>
        </authorList>
    </citation>
    <scope>NUCLEOTIDE SEQUENCE [LARGE SCALE GENOMIC DNA]</scope>
    <source>
        <strain evidence="8 9">GAS499</strain>
    </source>
</reference>
<dbReference type="Gene3D" id="3.90.180.10">
    <property type="entry name" value="Medium-chain alcohol dehydrogenases, catalytic domain"/>
    <property type="match status" value="1"/>
</dbReference>
<dbReference type="InterPro" id="IPR011032">
    <property type="entry name" value="GroES-like_sf"/>
</dbReference>
<evidence type="ECO:0000256" key="3">
    <source>
        <dbReference type="ARBA" id="ARBA00022723"/>
    </source>
</evidence>